<geneLocation type="plasmid" evidence="2">
    <name>pemeittgr7b</name>
</geneLocation>
<dbReference type="InterPro" id="IPR010982">
    <property type="entry name" value="Lambda_DNA-bd_dom_sf"/>
</dbReference>
<sequence length="161" mass="17867">MLIANPGQKKAEPKPVDLHVGHRIRMRRVWMSMSQTILAEQIGVTFQQVQKYEKGINRVGASRLQQIADALDVPPSYFFEEMPGAGTNGFDRGAVQSQLQPEIIDFASSDEGRALIKAFSRIGDASVRSLAIGLLKAVSRIGMHEDQASESEEPRNEQHPR</sequence>
<keyword evidence="2" id="KW-1185">Reference proteome</keyword>
<name>A0A859QEJ9_9HYPH</name>
<protein>
    <submittedName>
        <fullName evidence="1">Helix-turn-helix transcriptional regulator</fullName>
    </submittedName>
</protein>
<evidence type="ECO:0000313" key="1">
    <source>
        <dbReference type="EMBL" id="QLL64363.1"/>
    </source>
</evidence>
<accession>A0A859QEJ9</accession>
<organism evidence="1 2">
    <name type="scientific">Sinorhizobium mexicanum</name>
    <dbReference type="NCBI Taxonomy" id="375549"/>
    <lineage>
        <taxon>Bacteria</taxon>
        <taxon>Pseudomonadati</taxon>
        <taxon>Pseudomonadota</taxon>
        <taxon>Alphaproteobacteria</taxon>
        <taxon>Hyphomicrobiales</taxon>
        <taxon>Rhizobiaceae</taxon>
        <taxon>Sinorhizobium/Ensifer group</taxon>
        <taxon>Sinorhizobium</taxon>
    </lineage>
</organism>
<dbReference type="Pfam" id="PF01381">
    <property type="entry name" value="HTH_3"/>
    <property type="match status" value="1"/>
</dbReference>
<proteinExistence type="predicted"/>
<dbReference type="EMBL" id="CP041240">
    <property type="protein sequence ID" value="QLL64363.1"/>
    <property type="molecule type" value="Genomic_DNA"/>
</dbReference>
<dbReference type="AlphaFoldDB" id="A0A859QEJ9"/>
<dbReference type="GO" id="GO:0003677">
    <property type="term" value="F:DNA binding"/>
    <property type="evidence" value="ECO:0007669"/>
    <property type="project" value="InterPro"/>
</dbReference>
<dbReference type="Gene3D" id="1.10.260.40">
    <property type="entry name" value="lambda repressor-like DNA-binding domains"/>
    <property type="match status" value="1"/>
</dbReference>
<dbReference type="RefSeq" id="WP_180942242.1">
    <property type="nucleotide sequence ID" value="NZ_CP041240.1"/>
</dbReference>
<dbReference type="PROSITE" id="PS50943">
    <property type="entry name" value="HTH_CROC1"/>
    <property type="match status" value="1"/>
</dbReference>
<dbReference type="InterPro" id="IPR001387">
    <property type="entry name" value="Cro/C1-type_HTH"/>
</dbReference>
<dbReference type="Proteomes" id="UP000510721">
    <property type="component" value="Plasmid pEmeITTGR7b"/>
</dbReference>
<dbReference type="SMART" id="SM00530">
    <property type="entry name" value="HTH_XRE"/>
    <property type="match status" value="1"/>
</dbReference>
<evidence type="ECO:0000313" key="2">
    <source>
        <dbReference type="Proteomes" id="UP000510721"/>
    </source>
</evidence>
<dbReference type="KEGG" id="emx:FKV68_23305"/>
<gene>
    <name evidence="1" type="ORF">FKV68_23305</name>
</gene>
<keyword evidence="1" id="KW-0614">Plasmid</keyword>
<reference evidence="1 2" key="1">
    <citation type="submission" date="2019-06" db="EMBL/GenBank/DDBJ databases">
        <title>Complete genome sequence of Ensifer mexicanus ITTG R7 isolated from nodules of Acacia angustissima (Mill.) Kuntze.</title>
        <authorList>
            <person name="Rincon-Rosales R."/>
            <person name="Rogel M.A."/>
            <person name="Guerrero G."/>
            <person name="Rincon-Molina C.I."/>
            <person name="Lopez-Lopez A."/>
            <person name="Martinez-Romero E."/>
        </authorList>
    </citation>
    <scope>NUCLEOTIDE SEQUENCE [LARGE SCALE GENOMIC DNA]</scope>
    <source>
        <strain evidence="1 2">ITTG R7</strain>
        <plasmid evidence="2">pemeittgr7b</plasmid>
    </source>
</reference>
<dbReference type="SUPFAM" id="SSF47413">
    <property type="entry name" value="lambda repressor-like DNA-binding domains"/>
    <property type="match status" value="1"/>
</dbReference>
<dbReference type="CDD" id="cd00093">
    <property type="entry name" value="HTH_XRE"/>
    <property type="match status" value="1"/>
</dbReference>